<dbReference type="InterPro" id="IPR000550">
    <property type="entry name" value="Hppk"/>
</dbReference>
<dbReference type="GO" id="GO:0005524">
    <property type="term" value="F:ATP binding"/>
    <property type="evidence" value="ECO:0007669"/>
    <property type="project" value="UniProtKB-KW"/>
</dbReference>
<organism evidence="9">
    <name type="scientific">hydrothermal vent metagenome</name>
    <dbReference type="NCBI Taxonomy" id="652676"/>
    <lineage>
        <taxon>unclassified sequences</taxon>
        <taxon>metagenomes</taxon>
        <taxon>ecological metagenomes</taxon>
    </lineage>
</organism>
<evidence type="ECO:0000256" key="4">
    <source>
        <dbReference type="ARBA" id="ARBA00022741"/>
    </source>
</evidence>
<dbReference type="SUPFAM" id="SSF55083">
    <property type="entry name" value="6-hydroxymethyl-7,8-dihydropterin pyrophosphokinase, HPPK"/>
    <property type="match status" value="1"/>
</dbReference>
<dbReference type="AlphaFoldDB" id="A0A3B1ADJ1"/>
<dbReference type="EC" id="2.7.6.3" evidence="2"/>
<dbReference type="GO" id="GO:0046654">
    <property type="term" value="P:tetrahydrofolate biosynthetic process"/>
    <property type="evidence" value="ECO:0007669"/>
    <property type="project" value="UniProtKB-UniPathway"/>
</dbReference>
<dbReference type="PANTHER" id="PTHR43071:SF2">
    <property type="entry name" value="2-AMINO-4-HYDROXY-6-HYDROXYMETHYLDIHYDROPTERIDINE PYROPHOSPHOKINASE"/>
    <property type="match status" value="1"/>
</dbReference>
<dbReference type="CDD" id="cd00483">
    <property type="entry name" value="HPPK"/>
    <property type="match status" value="1"/>
</dbReference>
<dbReference type="GO" id="GO:0016301">
    <property type="term" value="F:kinase activity"/>
    <property type="evidence" value="ECO:0007669"/>
    <property type="project" value="UniProtKB-KW"/>
</dbReference>
<evidence type="ECO:0000256" key="3">
    <source>
        <dbReference type="ARBA" id="ARBA00022679"/>
    </source>
</evidence>
<accession>A0A3B1ADJ1</accession>
<evidence type="ECO:0000259" key="8">
    <source>
        <dbReference type="Pfam" id="PF01288"/>
    </source>
</evidence>
<dbReference type="Gene3D" id="3.30.70.560">
    <property type="entry name" value="7,8-Dihydro-6-hydroxymethylpterin-pyrophosphokinase HPPK"/>
    <property type="match status" value="1"/>
</dbReference>
<gene>
    <name evidence="9" type="ORF">MNBD_GAMMA21-2586</name>
</gene>
<dbReference type="InterPro" id="IPR035907">
    <property type="entry name" value="Hppk_sf"/>
</dbReference>
<evidence type="ECO:0000256" key="6">
    <source>
        <dbReference type="ARBA" id="ARBA00022840"/>
    </source>
</evidence>
<dbReference type="EMBL" id="UOFR01000057">
    <property type="protein sequence ID" value="VAW98103.1"/>
    <property type="molecule type" value="Genomic_DNA"/>
</dbReference>
<evidence type="ECO:0000256" key="1">
    <source>
        <dbReference type="ARBA" id="ARBA00005051"/>
    </source>
</evidence>
<keyword evidence="4" id="KW-0547">Nucleotide-binding</keyword>
<evidence type="ECO:0000313" key="9">
    <source>
        <dbReference type="EMBL" id="VAW98103.1"/>
    </source>
</evidence>
<evidence type="ECO:0000256" key="5">
    <source>
        <dbReference type="ARBA" id="ARBA00022777"/>
    </source>
</evidence>
<dbReference type="NCBIfam" id="TIGR01498">
    <property type="entry name" value="folK"/>
    <property type="match status" value="1"/>
</dbReference>
<comment type="pathway">
    <text evidence="1">Cofactor biosynthesis; tetrahydrofolate biosynthesis; 2-amino-4-hydroxy-6-hydroxymethyl-7,8-dihydropteridine diphosphate from 7,8-dihydroneopterin triphosphate: step 4/4.</text>
</comment>
<reference evidence="9" key="1">
    <citation type="submission" date="2018-06" db="EMBL/GenBank/DDBJ databases">
        <authorList>
            <person name="Zhirakovskaya E."/>
        </authorList>
    </citation>
    <scope>NUCLEOTIDE SEQUENCE</scope>
</reference>
<keyword evidence="6" id="KW-0067">ATP-binding</keyword>
<keyword evidence="3 9" id="KW-0808">Transferase</keyword>
<evidence type="ECO:0000256" key="2">
    <source>
        <dbReference type="ARBA" id="ARBA00013253"/>
    </source>
</evidence>
<dbReference type="GO" id="GO:0046656">
    <property type="term" value="P:folic acid biosynthetic process"/>
    <property type="evidence" value="ECO:0007669"/>
    <property type="project" value="UniProtKB-KW"/>
</dbReference>
<evidence type="ECO:0000256" key="7">
    <source>
        <dbReference type="ARBA" id="ARBA00022909"/>
    </source>
</evidence>
<protein>
    <recommendedName>
        <fullName evidence="2">2-amino-4-hydroxy-6-hydroxymethyldihydropteridine diphosphokinase</fullName>
        <ecNumber evidence="2">2.7.6.3</ecNumber>
    </recommendedName>
</protein>
<proteinExistence type="predicted"/>
<dbReference type="UniPathway" id="UPA00077">
    <property type="reaction ID" value="UER00155"/>
</dbReference>
<sequence length="178" mass="19967">MVRAVSALLLNVVNVNYGINMATIFISIGSNINAHENIRLALDDLGGVFSNILNSTYYESEAVGFDGDNFINLVTQAETNFDIPTVAEKLHAIEDQHGRDRSGPKFSSRTIDLDLLLYDDAIYENGKLQIPRDEILTNAFVLWPLAELIPDKLHPVIQQSYGDLWQKFDKSSQSLWPI</sequence>
<name>A0A3B1ADJ1_9ZZZZ</name>
<dbReference type="GO" id="GO:0003848">
    <property type="term" value="F:2-amino-4-hydroxy-6-hydroxymethyldihydropteridine diphosphokinase activity"/>
    <property type="evidence" value="ECO:0007669"/>
    <property type="project" value="UniProtKB-EC"/>
</dbReference>
<feature type="domain" description="7,8-dihydro-6-hydroxymethylpterin-pyrophosphokinase" evidence="8">
    <location>
        <begin position="25"/>
        <end position="150"/>
    </location>
</feature>
<dbReference type="PANTHER" id="PTHR43071">
    <property type="entry name" value="2-AMINO-4-HYDROXY-6-HYDROXYMETHYLDIHYDROPTERIDINE PYROPHOSPHOKINASE"/>
    <property type="match status" value="1"/>
</dbReference>
<keyword evidence="7" id="KW-0289">Folate biosynthesis</keyword>
<keyword evidence="5 9" id="KW-0418">Kinase</keyword>
<dbReference type="Pfam" id="PF01288">
    <property type="entry name" value="HPPK"/>
    <property type="match status" value="1"/>
</dbReference>